<keyword evidence="5 6" id="KW-0472">Membrane</keyword>
<keyword evidence="3 6" id="KW-0812">Transmembrane</keyword>
<feature type="transmembrane region" description="Helical" evidence="6">
    <location>
        <begin position="230"/>
        <end position="251"/>
    </location>
</feature>
<evidence type="ECO:0000256" key="6">
    <source>
        <dbReference type="SAM" id="Phobius"/>
    </source>
</evidence>
<evidence type="ECO:0000256" key="5">
    <source>
        <dbReference type="ARBA" id="ARBA00023136"/>
    </source>
</evidence>
<comment type="similarity">
    <text evidence="2">Belongs to the paxB family.</text>
</comment>
<feature type="transmembrane region" description="Helical" evidence="6">
    <location>
        <begin position="167"/>
        <end position="184"/>
    </location>
</feature>
<protein>
    <recommendedName>
        <fullName evidence="9">Transmembrane protein</fullName>
    </recommendedName>
</protein>
<sequence length="280" mass="32168">MEEKKLLQLSEEKSAENQLSEPLSTAFITNLRADLAGFKRSPAKTSRDKLLKLIGVLLWAVAYVVIAHVSYANESCDVRRDVLAYNISWEIFRAVLWNEEDHKFHHLCISVGWMGFDTFIVSAFWKFGDGTPGVSLHQQRIEFAAWFVFYSIVGFVLQKQGPEYTRVYRHFAFAWGGLLNINLSKHWFEYGKSNPYMNFLAWCLFIGNAVQVVAQLSGYSGWYNPFRHPIRFFIMTVAMIPCLILNVMLIFNSRQTLADASEAVDLPGSWNRSIELLSFP</sequence>
<dbReference type="Pfam" id="PF25129">
    <property type="entry name" value="Pyr4-TMTC"/>
    <property type="match status" value="1"/>
</dbReference>
<feature type="transmembrane region" description="Helical" evidence="6">
    <location>
        <begin position="196"/>
        <end position="218"/>
    </location>
</feature>
<gene>
    <name evidence="7" type="ORF">TWF694_009251</name>
</gene>
<comment type="caution">
    <text evidence="7">The sequence shown here is derived from an EMBL/GenBank/DDBJ whole genome shotgun (WGS) entry which is preliminary data.</text>
</comment>
<keyword evidence="4 6" id="KW-1133">Transmembrane helix</keyword>
<feature type="transmembrane region" description="Helical" evidence="6">
    <location>
        <begin position="50"/>
        <end position="71"/>
    </location>
</feature>
<evidence type="ECO:0008006" key="9">
    <source>
        <dbReference type="Google" id="ProtNLM"/>
    </source>
</evidence>
<dbReference type="EMBL" id="JAVHJO010000005">
    <property type="protein sequence ID" value="KAK6540457.1"/>
    <property type="molecule type" value="Genomic_DNA"/>
</dbReference>
<feature type="transmembrane region" description="Helical" evidence="6">
    <location>
        <begin position="143"/>
        <end position="161"/>
    </location>
</feature>
<evidence type="ECO:0000256" key="1">
    <source>
        <dbReference type="ARBA" id="ARBA00004141"/>
    </source>
</evidence>
<dbReference type="AlphaFoldDB" id="A0AAV9XHQ3"/>
<evidence type="ECO:0000256" key="3">
    <source>
        <dbReference type="ARBA" id="ARBA00022692"/>
    </source>
</evidence>
<evidence type="ECO:0000313" key="7">
    <source>
        <dbReference type="EMBL" id="KAK6540457.1"/>
    </source>
</evidence>
<feature type="transmembrane region" description="Helical" evidence="6">
    <location>
        <begin position="104"/>
        <end position="123"/>
    </location>
</feature>
<keyword evidence="8" id="KW-1185">Reference proteome</keyword>
<dbReference type="GO" id="GO:0016020">
    <property type="term" value="C:membrane"/>
    <property type="evidence" value="ECO:0007669"/>
    <property type="project" value="UniProtKB-SubCell"/>
</dbReference>
<dbReference type="InterPro" id="IPR039020">
    <property type="entry name" value="PaxB-like"/>
</dbReference>
<dbReference type="GO" id="GO:0016829">
    <property type="term" value="F:lyase activity"/>
    <property type="evidence" value="ECO:0007669"/>
    <property type="project" value="InterPro"/>
</dbReference>
<evidence type="ECO:0000256" key="4">
    <source>
        <dbReference type="ARBA" id="ARBA00022989"/>
    </source>
</evidence>
<evidence type="ECO:0000313" key="8">
    <source>
        <dbReference type="Proteomes" id="UP001365542"/>
    </source>
</evidence>
<comment type="subcellular location">
    <subcellularLocation>
        <location evidence="1">Membrane</location>
        <topology evidence="1">Multi-pass membrane protein</topology>
    </subcellularLocation>
</comment>
<evidence type="ECO:0000256" key="2">
    <source>
        <dbReference type="ARBA" id="ARBA00006757"/>
    </source>
</evidence>
<proteinExistence type="inferred from homology"/>
<name>A0AAV9XHQ3_9PEZI</name>
<dbReference type="Proteomes" id="UP001365542">
    <property type="component" value="Unassembled WGS sequence"/>
</dbReference>
<organism evidence="7 8">
    <name type="scientific">Orbilia ellipsospora</name>
    <dbReference type="NCBI Taxonomy" id="2528407"/>
    <lineage>
        <taxon>Eukaryota</taxon>
        <taxon>Fungi</taxon>
        <taxon>Dikarya</taxon>
        <taxon>Ascomycota</taxon>
        <taxon>Pezizomycotina</taxon>
        <taxon>Orbiliomycetes</taxon>
        <taxon>Orbiliales</taxon>
        <taxon>Orbiliaceae</taxon>
        <taxon>Orbilia</taxon>
    </lineage>
</organism>
<accession>A0AAV9XHQ3</accession>
<reference evidence="7 8" key="1">
    <citation type="submission" date="2019-10" db="EMBL/GenBank/DDBJ databases">
        <authorList>
            <person name="Palmer J.M."/>
        </authorList>
    </citation>
    <scope>NUCLEOTIDE SEQUENCE [LARGE SCALE GENOMIC DNA]</scope>
    <source>
        <strain evidence="7 8">TWF694</strain>
    </source>
</reference>